<reference evidence="2 3" key="1">
    <citation type="submission" date="2023-03" db="EMBL/GenBank/DDBJ databases">
        <title>High recombination rates correlate with genetic variation in Cardiocondyla obscurior ants.</title>
        <authorList>
            <person name="Errbii M."/>
        </authorList>
    </citation>
    <scope>NUCLEOTIDE SEQUENCE [LARGE SCALE GENOMIC DNA]</scope>
    <source>
        <strain evidence="2">Alpha-2009</strain>
        <tissue evidence="2">Whole body</tissue>
    </source>
</reference>
<dbReference type="EMBL" id="JADYXP020000024">
    <property type="protein sequence ID" value="KAL0101668.1"/>
    <property type="molecule type" value="Genomic_DNA"/>
</dbReference>
<proteinExistence type="predicted"/>
<comment type="caution">
    <text evidence="2">The sequence shown here is derived from an EMBL/GenBank/DDBJ whole genome shotgun (WGS) entry which is preliminary data.</text>
</comment>
<dbReference type="AlphaFoldDB" id="A0AAW2ED90"/>
<keyword evidence="3" id="KW-1185">Reference proteome</keyword>
<accession>A0AAW2ED90</accession>
<sequence length="165" mass="18398">MTPRGSPRERDGGENEGRGGRAKEGKGTGDGTTRNETRVFIAAVVKAVRPASVHRRFDTYRVFVFRGSSRLLSDVRDRRDAAAISANTIARRKLLYTADGRREGDRGTRYQCMSVRKKMRRAETFLVSARPSPSSDSLVAPPSRRHNARSPFLLLLVKPGKSRAR</sequence>
<dbReference type="Proteomes" id="UP001430953">
    <property type="component" value="Unassembled WGS sequence"/>
</dbReference>
<gene>
    <name evidence="2" type="ORF">PUN28_019076</name>
</gene>
<protein>
    <submittedName>
        <fullName evidence="2">Uncharacterized protein</fullName>
    </submittedName>
</protein>
<name>A0AAW2ED90_9HYME</name>
<evidence type="ECO:0000313" key="3">
    <source>
        <dbReference type="Proteomes" id="UP001430953"/>
    </source>
</evidence>
<evidence type="ECO:0000256" key="1">
    <source>
        <dbReference type="SAM" id="MobiDB-lite"/>
    </source>
</evidence>
<organism evidence="2 3">
    <name type="scientific">Cardiocondyla obscurior</name>
    <dbReference type="NCBI Taxonomy" id="286306"/>
    <lineage>
        <taxon>Eukaryota</taxon>
        <taxon>Metazoa</taxon>
        <taxon>Ecdysozoa</taxon>
        <taxon>Arthropoda</taxon>
        <taxon>Hexapoda</taxon>
        <taxon>Insecta</taxon>
        <taxon>Pterygota</taxon>
        <taxon>Neoptera</taxon>
        <taxon>Endopterygota</taxon>
        <taxon>Hymenoptera</taxon>
        <taxon>Apocrita</taxon>
        <taxon>Aculeata</taxon>
        <taxon>Formicoidea</taxon>
        <taxon>Formicidae</taxon>
        <taxon>Myrmicinae</taxon>
        <taxon>Cardiocondyla</taxon>
    </lineage>
</organism>
<evidence type="ECO:0000313" key="2">
    <source>
        <dbReference type="EMBL" id="KAL0101668.1"/>
    </source>
</evidence>
<feature type="region of interest" description="Disordered" evidence="1">
    <location>
        <begin position="1"/>
        <end position="34"/>
    </location>
</feature>